<dbReference type="InterPro" id="IPR023827">
    <property type="entry name" value="Peptidase_S8_Asp-AS"/>
</dbReference>
<evidence type="ECO:0000313" key="10">
    <source>
        <dbReference type="Proteomes" id="UP001190700"/>
    </source>
</evidence>
<evidence type="ECO:0000313" key="9">
    <source>
        <dbReference type="EMBL" id="KAK3266530.1"/>
    </source>
</evidence>
<feature type="active site" description="Charge relay system" evidence="5">
    <location>
        <position position="443"/>
    </location>
</feature>
<feature type="domain" description="Peptidase S8/S53" evidence="8">
    <location>
        <begin position="240"/>
        <end position="479"/>
    </location>
</feature>
<keyword evidence="7" id="KW-0732">Signal</keyword>
<keyword evidence="2 5" id="KW-0645">Protease</keyword>
<feature type="signal peptide" evidence="7">
    <location>
        <begin position="1"/>
        <end position="22"/>
    </location>
</feature>
<dbReference type="PROSITE" id="PS51892">
    <property type="entry name" value="SUBTILASE"/>
    <property type="match status" value="1"/>
</dbReference>
<evidence type="ECO:0000256" key="6">
    <source>
        <dbReference type="RuleBase" id="RU003355"/>
    </source>
</evidence>
<dbReference type="InterPro" id="IPR022398">
    <property type="entry name" value="Peptidase_S8_His-AS"/>
</dbReference>
<feature type="active site" description="Charge relay system" evidence="5">
    <location>
        <position position="291"/>
    </location>
</feature>
<dbReference type="GO" id="GO:0006508">
    <property type="term" value="P:proteolysis"/>
    <property type="evidence" value="ECO:0007669"/>
    <property type="project" value="UniProtKB-KW"/>
</dbReference>
<name>A0AAE0FV91_9CHLO</name>
<dbReference type="PANTHER" id="PTHR43806:SF58">
    <property type="entry name" value="ALKALINE PROTEASE 1-RELATED"/>
    <property type="match status" value="1"/>
</dbReference>
<evidence type="ECO:0000256" key="5">
    <source>
        <dbReference type="PROSITE-ProRule" id="PRU01240"/>
    </source>
</evidence>
<dbReference type="GO" id="GO:0005615">
    <property type="term" value="C:extracellular space"/>
    <property type="evidence" value="ECO:0007669"/>
    <property type="project" value="TreeGrafter"/>
</dbReference>
<reference evidence="9 10" key="1">
    <citation type="journal article" date="2015" name="Genome Biol. Evol.">
        <title>Comparative Genomics of a Bacterivorous Green Alga Reveals Evolutionary Causalities and Consequences of Phago-Mixotrophic Mode of Nutrition.</title>
        <authorList>
            <person name="Burns J.A."/>
            <person name="Paasch A."/>
            <person name="Narechania A."/>
            <person name="Kim E."/>
        </authorList>
    </citation>
    <scope>NUCLEOTIDE SEQUENCE [LARGE SCALE GENOMIC DNA]</scope>
    <source>
        <strain evidence="9 10">PLY_AMNH</strain>
    </source>
</reference>
<dbReference type="PANTHER" id="PTHR43806">
    <property type="entry name" value="PEPTIDASE S8"/>
    <property type="match status" value="1"/>
</dbReference>
<keyword evidence="3 5" id="KW-0378">Hydrolase</keyword>
<dbReference type="Proteomes" id="UP001190700">
    <property type="component" value="Unassembled WGS sequence"/>
</dbReference>
<dbReference type="SUPFAM" id="SSF52743">
    <property type="entry name" value="Subtilisin-like"/>
    <property type="match status" value="1"/>
</dbReference>
<comment type="caution">
    <text evidence="9">The sequence shown here is derived from an EMBL/GenBank/DDBJ whole genome shotgun (WGS) entry which is preliminary data.</text>
</comment>
<organism evidence="9 10">
    <name type="scientific">Cymbomonas tetramitiformis</name>
    <dbReference type="NCBI Taxonomy" id="36881"/>
    <lineage>
        <taxon>Eukaryota</taxon>
        <taxon>Viridiplantae</taxon>
        <taxon>Chlorophyta</taxon>
        <taxon>Pyramimonadophyceae</taxon>
        <taxon>Pyramimonadales</taxon>
        <taxon>Pyramimonadaceae</taxon>
        <taxon>Cymbomonas</taxon>
    </lineage>
</organism>
<dbReference type="Gene3D" id="3.40.50.200">
    <property type="entry name" value="Peptidase S8/S53 domain"/>
    <property type="match status" value="1"/>
</dbReference>
<feature type="chain" id="PRO_5042002129" description="Peptidase S8/S53 domain-containing protein" evidence="7">
    <location>
        <begin position="23"/>
        <end position="773"/>
    </location>
</feature>
<proteinExistence type="inferred from homology"/>
<dbReference type="GO" id="GO:0004252">
    <property type="term" value="F:serine-type endopeptidase activity"/>
    <property type="evidence" value="ECO:0007669"/>
    <property type="project" value="UniProtKB-UniRule"/>
</dbReference>
<comment type="similarity">
    <text evidence="1 5 6">Belongs to the peptidase S8 family.</text>
</comment>
<dbReference type="PROSITE" id="PS00136">
    <property type="entry name" value="SUBTILASE_ASP"/>
    <property type="match status" value="1"/>
</dbReference>
<dbReference type="PRINTS" id="PR00723">
    <property type="entry name" value="SUBTILISIN"/>
</dbReference>
<dbReference type="FunFam" id="3.40.50.200:FF:000014">
    <property type="entry name" value="Proteinase K"/>
    <property type="match status" value="1"/>
</dbReference>
<keyword evidence="4 5" id="KW-0720">Serine protease</keyword>
<feature type="active site" description="Charge relay system" evidence="5">
    <location>
        <position position="249"/>
    </location>
</feature>
<evidence type="ECO:0000259" key="8">
    <source>
        <dbReference type="Pfam" id="PF00082"/>
    </source>
</evidence>
<accession>A0AAE0FV91</accession>
<dbReference type="AlphaFoldDB" id="A0AAE0FV91"/>
<dbReference type="InterPro" id="IPR050131">
    <property type="entry name" value="Peptidase_S8_subtilisin-like"/>
</dbReference>
<dbReference type="Pfam" id="PF00082">
    <property type="entry name" value="Peptidase_S8"/>
    <property type="match status" value="1"/>
</dbReference>
<dbReference type="PROSITE" id="PS00137">
    <property type="entry name" value="SUBTILASE_HIS"/>
    <property type="match status" value="1"/>
</dbReference>
<dbReference type="InterPro" id="IPR036852">
    <property type="entry name" value="Peptidase_S8/S53_dom_sf"/>
</dbReference>
<dbReference type="PROSITE" id="PS00138">
    <property type="entry name" value="SUBTILASE_SER"/>
    <property type="match status" value="1"/>
</dbReference>
<feature type="non-terminal residue" evidence="9">
    <location>
        <position position="773"/>
    </location>
</feature>
<dbReference type="CDD" id="cd04077">
    <property type="entry name" value="Peptidases_S8_PCSK9_ProteinaseK_like"/>
    <property type="match status" value="1"/>
</dbReference>
<dbReference type="EMBL" id="LGRX02013000">
    <property type="protein sequence ID" value="KAK3266530.1"/>
    <property type="molecule type" value="Genomic_DNA"/>
</dbReference>
<dbReference type="Gene3D" id="2.60.120.380">
    <property type="match status" value="1"/>
</dbReference>
<evidence type="ECO:0000256" key="1">
    <source>
        <dbReference type="ARBA" id="ARBA00011073"/>
    </source>
</evidence>
<evidence type="ECO:0000256" key="2">
    <source>
        <dbReference type="ARBA" id="ARBA00022670"/>
    </source>
</evidence>
<protein>
    <recommendedName>
        <fullName evidence="8">Peptidase S8/S53 domain-containing protein</fullName>
    </recommendedName>
</protein>
<evidence type="ECO:0000256" key="7">
    <source>
        <dbReference type="SAM" id="SignalP"/>
    </source>
</evidence>
<gene>
    <name evidence="9" type="ORF">CYMTET_24851</name>
</gene>
<dbReference type="InterPro" id="IPR034193">
    <property type="entry name" value="PCSK9_ProteinaseK-like"/>
</dbReference>
<evidence type="ECO:0000256" key="4">
    <source>
        <dbReference type="ARBA" id="ARBA00022825"/>
    </source>
</evidence>
<dbReference type="InterPro" id="IPR015500">
    <property type="entry name" value="Peptidase_S8_subtilisin-rel"/>
</dbReference>
<evidence type="ECO:0000256" key="3">
    <source>
        <dbReference type="ARBA" id="ARBA00022801"/>
    </source>
</evidence>
<dbReference type="InterPro" id="IPR023828">
    <property type="entry name" value="Peptidase_S8_Ser-AS"/>
</dbReference>
<dbReference type="InterPro" id="IPR000209">
    <property type="entry name" value="Peptidase_S8/S53_dom"/>
</dbReference>
<keyword evidence="10" id="KW-1185">Reference proteome</keyword>
<sequence length="773" mass="80244">MFPFDTKLQVFALACWLSLLFADKIPTDSTASTATTNTPPRSTAQAETLSQGFNSAFLQRVQDKATRSIFNEKSSLHKLPRGRILEEGLPPVYRYDREHFNWTSKHAGAEKATALALESVIVLWKPATSQSTIDRICSESLSSKTPRASSQAARGAHDAGSGWCTRSFSGLLKGVVANMTDAEMLEILRTHKEHIEYMERDGVVRATELNQQTADLPWGIDRIDQRGSSLDGVYNYAQTGAGVHVYVLDTGIRLTHSQFIRDPDPNGQGSRAHSGKDYVGDGLGTDDCDGHGTHCAGVVAGVTAGVAKGAEVYAVRVLDCEGYGTDANIVLALDWIATNAQRPSVVSMSLGGTASAALDAAVEALFDAGIPVVVAAGNDNVDACTESPARAPKAVTVAAMQVGDQEASFSSHGSCVDLYAPGVNIYSAGIASDYQLISQSGTSMATPMVAGALALAYEANLETTASEAVNTILGSATSGAITNAGANTPNLLLYTLFAPVSVSPGILEVTEGGAAGTVSMVLTQEPTAAVSVAVSSSSAALAVTPAQLEFTVSNWGTPQAISVAGVDNSVQEGLAAASVSLAISSDDARFVSGMSITVDVVDDDVCSTCAGSVADPISITALPVQLTGTTVGYPDAHDNGQTCNDGQASVAPDVVYAYTPTQADVVTINTCQGSESTFDTKIWVYAGSTSSQVACNDDSDVCCCYGSQITELAVSAGITYYIVVSGWNDEQGAYTLTMTSANSPPLSSAACPWVEGATNAQDVLQCFDGTLCN</sequence>